<reference evidence="3" key="1">
    <citation type="submission" date="2022-11" db="UniProtKB">
        <authorList>
            <consortium name="WormBaseParasite"/>
        </authorList>
    </citation>
    <scope>IDENTIFICATION</scope>
</reference>
<name>A0A914CIA9_9BILA</name>
<dbReference type="Proteomes" id="UP000887540">
    <property type="component" value="Unplaced"/>
</dbReference>
<feature type="chain" id="PRO_5036903227" evidence="1">
    <location>
        <begin position="17"/>
        <end position="87"/>
    </location>
</feature>
<accession>A0A914CIA9</accession>
<evidence type="ECO:0000313" key="3">
    <source>
        <dbReference type="WBParaSite" id="ACRNAN_scaffold11126.g26765.t1"/>
    </source>
</evidence>
<dbReference type="AlphaFoldDB" id="A0A914CIA9"/>
<keyword evidence="2" id="KW-1185">Reference proteome</keyword>
<evidence type="ECO:0000256" key="1">
    <source>
        <dbReference type="SAM" id="SignalP"/>
    </source>
</evidence>
<sequence>MFLMWILFLFVISAQGQSSTPPGDADTKYATNFIANRHWPDGKIKYWILPIGNSASWLVPKVMKVLRHISKSTDDVVVFEKVKFIEV</sequence>
<keyword evidence="1" id="KW-0732">Signal</keyword>
<proteinExistence type="predicted"/>
<dbReference type="WBParaSite" id="ACRNAN_scaffold11126.g26765.t1">
    <property type="protein sequence ID" value="ACRNAN_scaffold11126.g26765.t1"/>
    <property type="gene ID" value="ACRNAN_scaffold11126.g26765"/>
</dbReference>
<organism evidence="2 3">
    <name type="scientific">Acrobeloides nanus</name>
    <dbReference type="NCBI Taxonomy" id="290746"/>
    <lineage>
        <taxon>Eukaryota</taxon>
        <taxon>Metazoa</taxon>
        <taxon>Ecdysozoa</taxon>
        <taxon>Nematoda</taxon>
        <taxon>Chromadorea</taxon>
        <taxon>Rhabditida</taxon>
        <taxon>Tylenchina</taxon>
        <taxon>Cephalobomorpha</taxon>
        <taxon>Cephaloboidea</taxon>
        <taxon>Cephalobidae</taxon>
        <taxon>Acrobeloides</taxon>
    </lineage>
</organism>
<evidence type="ECO:0000313" key="2">
    <source>
        <dbReference type="Proteomes" id="UP000887540"/>
    </source>
</evidence>
<feature type="signal peptide" evidence="1">
    <location>
        <begin position="1"/>
        <end position="16"/>
    </location>
</feature>
<protein>
    <submittedName>
        <fullName evidence="3">Uncharacterized protein</fullName>
    </submittedName>
</protein>